<organism evidence="15 16">
    <name type="scientific">Thermococcus paralvinellae</name>
    <dbReference type="NCBI Taxonomy" id="582419"/>
    <lineage>
        <taxon>Archaea</taxon>
        <taxon>Methanobacteriati</taxon>
        <taxon>Methanobacteriota</taxon>
        <taxon>Thermococci</taxon>
        <taxon>Thermococcales</taxon>
        <taxon>Thermococcaceae</taxon>
        <taxon>Thermococcus</taxon>
    </lineage>
</organism>
<keyword evidence="10 12" id="KW-0413">Isomerase</keyword>
<dbReference type="GO" id="GO:0003949">
    <property type="term" value="F:1-(5-phosphoribosyl)-5-[(5-phosphoribosylamino)methylideneamino]imidazole-4-carboxamide isomerase activity"/>
    <property type="evidence" value="ECO:0007669"/>
    <property type="project" value="UniProtKB-UniRule"/>
</dbReference>
<accession>A0A833E3G0</accession>
<dbReference type="HAMAP" id="MF_01014">
    <property type="entry name" value="HisA"/>
    <property type="match status" value="1"/>
</dbReference>
<evidence type="ECO:0000256" key="1">
    <source>
        <dbReference type="ARBA" id="ARBA00000901"/>
    </source>
</evidence>
<evidence type="ECO:0000256" key="11">
    <source>
        <dbReference type="ARBA" id="ARBA00030547"/>
    </source>
</evidence>
<comment type="pathway">
    <text evidence="3 12 14">Amino-acid biosynthesis; L-histidine biosynthesis; L-histidine from 5-phospho-alpha-D-ribose 1-diphosphate: step 4/9.</text>
</comment>
<dbReference type="InterPro" id="IPR006062">
    <property type="entry name" value="His_biosynth"/>
</dbReference>
<evidence type="ECO:0000256" key="12">
    <source>
        <dbReference type="HAMAP-Rule" id="MF_01014"/>
    </source>
</evidence>
<evidence type="ECO:0000256" key="8">
    <source>
        <dbReference type="ARBA" id="ARBA00022605"/>
    </source>
</evidence>
<keyword evidence="8 12" id="KW-0028">Amino-acid biosynthesis</keyword>
<dbReference type="InterPro" id="IPR044524">
    <property type="entry name" value="Isoase_HisA-like"/>
</dbReference>
<evidence type="ECO:0000256" key="4">
    <source>
        <dbReference type="ARBA" id="ARBA00009667"/>
    </source>
</evidence>
<dbReference type="CDD" id="cd04732">
    <property type="entry name" value="HisA"/>
    <property type="match status" value="1"/>
</dbReference>
<dbReference type="NCBIfam" id="TIGR00007">
    <property type="entry name" value="1-(5-phosphoribosyl)-5-[(5-phosphoribosylamino)methylideneamino]imidazole-4-carboxamide isomerase"/>
    <property type="match status" value="1"/>
</dbReference>
<gene>
    <name evidence="12" type="primary">hisA</name>
    <name evidence="15" type="ORF">EYH24_00525</name>
</gene>
<reference evidence="15" key="1">
    <citation type="journal article" date="2020" name="ISME J.">
        <title>Gammaproteobacteria mediating utilization of methyl-, sulfur- and petroleum organic compounds in deep ocean hydrothermal plumes.</title>
        <authorList>
            <person name="Zhou Z."/>
            <person name="Liu Y."/>
            <person name="Pan J."/>
            <person name="Cron B.R."/>
            <person name="Toner B.M."/>
            <person name="Anantharaman K."/>
            <person name="Breier J.A."/>
            <person name="Dick G.J."/>
            <person name="Li M."/>
        </authorList>
    </citation>
    <scope>NUCLEOTIDE SEQUENCE</scope>
    <source>
        <strain evidence="15">SZUA-1476</strain>
    </source>
</reference>
<dbReference type="EC" id="5.3.1.16" evidence="5 12"/>
<evidence type="ECO:0000313" key="16">
    <source>
        <dbReference type="Proteomes" id="UP000653692"/>
    </source>
</evidence>
<evidence type="ECO:0000256" key="5">
    <source>
        <dbReference type="ARBA" id="ARBA00012550"/>
    </source>
</evidence>
<dbReference type="InterPro" id="IPR006063">
    <property type="entry name" value="HisA_bact_arch"/>
</dbReference>
<dbReference type="Proteomes" id="UP000653692">
    <property type="component" value="Unassembled WGS sequence"/>
</dbReference>
<dbReference type="GO" id="GO:0000105">
    <property type="term" value="P:L-histidine biosynthetic process"/>
    <property type="evidence" value="ECO:0007669"/>
    <property type="project" value="UniProtKB-UniRule"/>
</dbReference>
<evidence type="ECO:0000313" key="15">
    <source>
        <dbReference type="EMBL" id="HIP88480.1"/>
    </source>
</evidence>
<dbReference type="NCBIfam" id="NF003156">
    <property type="entry name" value="PRK04128.1"/>
    <property type="match status" value="1"/>
</dbReference>
<comment type="caution">
    <text evidence="15">The sequence shown here is derived from an EMBL/GenBank/DDBJ whole genome shotgun (WGS) entry which is preliminary data.</text>
</comment>
<evidence type="ECO:0000256" key="3">
    <source>
        <dbReference type="ARBA" id="ARBA00005133"/>
    </source>
</evidence>
<evidence type="ECO:0000256" key="13">
    <source>
        <dbReference type="RuleBase" id="RU003657"/>
    </source>
</evidence>
<evidence type="ECO:0000256" key="14">
    <source>
        <dbReference type="RuleBase" id="RU003658"/>
    </source>
</evidence>
<evidence type="ECO:0000256" key="9">
    <source>
        <dbReference type="ARBA" id="ARBA00023102"/>
    </source>
</evidence>
<dbReference type="AlphaFoldDB" id="A0A833E3G0"/>
<comment type="catalytic activity">
    <reaction evidence="1 12 14">
        <text>1-(5-phospho-beta-D-ribosyl)-5-[(5-phospho-beta-D-ribosylamino)methylideneamino]imidazole-4-carboxamide = 5-[(5-phospho-1-deoxy-D-ribulos-1-ylimino)methylamino]-1-(5-phospho-beta-D-ribosyl)imidazole-4-carboxamide</text>
        <dbReference type="Rhea" id="RHEA:15469"/>
        <dbReference type="ChEBI" id="CHEBI:58435"/>
        <dbReference type="ChEBI" id="CHEBI:58525"/>
        <dbReference type="EC" id="5.3.1.16"/>
    </reaction>
</comment>
<feature type="active site" description="Proton donor" evidence="12">
    <location>
        <position position="125"/>
    </location>
</feature>
<comment type="subcellular location">
    <subcellularLocation>
        <location evidence="2 12 14">Cytoplasm</location>
    </subcellularLocation>
</comment>
<evidence type="ECO:0000256" key="6">
    <source>
        <dbReference type="ARBA" id="ARBA00018464"/>
    </source>
</evidence>
<dbReference type="EMBL" id="DQUR01000018">
    <property type="protein sequence ID" value="HIP88480.1"/>
    <property type="molecule type" value="Genomic_DNA"/>
</dbReference>
<dbReference type="Pfam" id="PF00977">
    <property type="entry name" value="His_biosynth"/>
    <property type="match status" value="1"/>
</dbReference>
<dbReference type="FunFam" id="3.20.20.70:FF:000009">
    <property type="entry name" value="1-(5-phosphoribosyl)-5-[(5-phosphoribosylamino)methylideneamino] imidazole-4-carboxamide isomerase"/>
    <property type="match status" value="1"/>
</dbReference>
<keyword evidence="7 12" id="KW-0963">Cytoplasm</keyword>
<dbReference type="GO" id="GO:0000162">
    <property type="term" value="P:L-tryptophan biosynthetic process"/>
    <property type="evidence" value="ECO:0007669"/>
    <property type="project" value="TreeGrafter"/>
</dbReference>
<dbReference type="SUPFAM" id="SSF51366">
    <property type="entry name" value="Ribulose-phoshate binding barrel"/>
    <property type="match status" value="1"/>
</dbReference>
<evidence type="ECO:0000256" key="7">
    <source>
        <dbReference type="ARBA" id="ARBA00022490"/>
    </source>
</evidence>
<dbReference type="InterPro" id="IPR013785">
    <property type="entry name" value="Aldolase_TIM"/>
</dbReference>
<dbReference type="InterPro" id="IPR023016">
    <property type="entry name" value="HisA/PriA"/>
</dbReference>
<comment type="similarity">
    <text evidence="4 12 13">Belongs to the HisA/HisF family.</text>
</comment>
<dbReference type="InterPro" id="IPR011060">
    <property type="entry name" value="RibuloseP-bd_barrel"/>
</dbReference>
<name>A0A833E3G0_9EURY</name>
<feature type="active site" description="Proton acceptor" evidence="12">
    <location>
        <position position="8"/>
    </location>
</feature>
<keyword evidence="9 12" id="KW-0368">Histidine biosynthesis</keyword>
<evidence type="ECO:0000256" key="2">
    <source>
        <dbReference type="ARBA" id="ARBA00004496"/>
    </source>
</evidence>
<dbReference type="Gene3D" id="3.20.20.70">
    <property type="entry name" value="Aldolase class I"/>
    <property type="match status" value="1"/>
</dbReference>
<sequence length="229" mass="25605">MRIYPAIDLMDGKAVRLYRGRKDKVKVYGDPVEIAGVFAEYVNKIHIVDLDGAFSGKPQNLDVVKRIIEETGLRIQLGGGFRDYESIAKAYEIGVENVIIGTKAFDFEFLEKIIGDFNGITVSLDARGGRIAVKGWLEESSLKVEEAYEMLRKYVKRFIYTAIERDGTLTGIESIERFWKGEEFIYAGGVSSVGDVLKLREIGFSGVIVGKALYENKVGLEELLEALKC</sequence>
<dbReference type="PANTHER" id="PTHR43090:SF7">
    <property type="entry name" value="1-(5-PHOSPHORIBOSYL)-5-[(5-PHOSPHORIBOSYLAMINO)METHYLIDENEAMINO] IMIDAZOLE-4-CARBOXAMIDE ISOMERASE"/>
    <property type="match status" value="1"/>
</dbReference>
<evidence type="ECO:0000256" key="10">
    <source>
        <dbReference type="ARBA" id="ARBA00023235"/>
    </source>
</evidence>
<dbReference type="UniPathway" id="UPA00031">
    <property type="reaction ID" value="UER00009"/>
</dbReference>
<protein>
    <recommendedName>
        <fullName evidence="6 12">1-(5-phosphoribosyl)-5-[(5-phosphoribosylamino)methylideneamino] imidazole-4-carboxamide isomerase</fullName>
        <ecNumber evidence="5 12">5.3.1.16</ecNumber>
    </recommendedName>
    <alternativeName>
        <fullName evidence="11 12">Phosphoribosylformimino-5-aminoimidazole carboxamide ribotide isomerase</fullName>
    </alternativeName>
</protein>
<dbReference type="GO" id="GO:0005737">
    <property type="term" value="C:cytoplasm"/>
    <property type="evidence" value="ECO:0007669"/>
    <property type="project" value="UniProtKB-SubCell"/>
</dbReference>
<dbReference type="PANTHER" id="PTHR43090">
    <property type="entry name" value="1-(5-PHOSPHORIBOSYL)-5-[(5-PHOSPHORIBOSYLAMINO)METHYLIDENEAMINO] IMIDAZOLE-4-CARBOXAMIDE ISOMERASE"/>
    <property type="match status" value="1"/>
</dbReference>
<proteinExistence type="inferred from homology"/>